<dbReference type="Proteomes" id="UP000076023">
    <property type="component" value="Unassembled WGS sequence"/>
</dbReference>
<dbReference type="EMBL" id="BDCO01000003">
    <property type="protein sequence ID" value="GAT35259.1"/>
    <property type="molecule type" value="Genomic_DNA"/>
</dbReference>
<feature type="region of interest" description="Disordered" evidence="1">
    <location>
        <begin position="79"/>
        <end position="101"/>
    </location>
</feature>
<comment type="caution">
    <text evidence="2">The sequence shown here is derived from an EMBL/GenBank/DDBJ whole genome shotgun (WGS) entry which is preliminary data.</text>
</comment>
<keyword evidence="3" id="KW-1185">Reference proteome</keyword>
<reference evidence="3" key="1">
    <citation type="journal article" date="2017" name="Genome Announc.">
        <title>Draft Genome Sequence of Terrimicrobium sacchariphilum NM-5T, a Facultative Anaerobic Soil Bacterium of the Class Spartobacteria.</title>
        <authorList>
            <person name="Qiu Y.L."/>
            <person name="Tourlousse D.M."/>
            <person name="Matsuura N."/>
            <person name="Ohashi A."/>
            <person name="Sekiguchi Y."/>
        </authorList>
    </citation>
    <scope>NUCLEOTIDE SEQUENCE [LARGE SCALE GENOMIC DNA]</scope>
    <source>
        <strain evidence="3">NM-5</strain>
    </source>
</reference>
<evidence type="ECO:0000313" key="2">
    <source>
        <dbReference type="EMBL" id="GAT35259.1"/>
    </source>
</evidence>
<dbReference type="InParanoid" id="A0A146GCD6"/>
<dbReference type="AlphaFoldDB" id="A0A146GCD6"/>
<name>A0A146GCD6_TERSA</name>
<proteinExistence type="predicted"/>
<organism evidence="2 3">
    <name type="scientific">Terrimicrobium sacchariphilum</name>
    <dbReference type="NCBI Taxonomy" id="690879"/>
    <lineage>
        <taxon>Bacteria</taxon>
        <taxon>Pseudomonadati</taxon>
        <taxon>Verrucomicrobiota</taxon>
        <taxon>Terrimicrobiia</taxon>
        <taxon>Terrimicrobiales</taxon>
        <taxon>Terrimicrobiaceae</taxon>
        <taxon>Terrimicrobium</taxon>
    </lineage>
</organism>
<protein>
    <submittedName>
        <fullName evidence="2">Uncharacterized protein</fullName>
    </submittedName>
</protein>
<gene>
    <name evidence="2" type="ORF">TSACC_3323</name>
</gene>
<accession>A0A146GCD6</accession>
<dbReference type="STRING" id="690879.TSACC_3323"/>
<sequence length="132" mass="14130">MVRDTGFEPVGAPLIINDLRKGCHTGCHTNESQAGEFPEGFEICEVINAWLTLPKPLRAAVLAIVRSHKEDLSINRPEAEVAAARAPKGNSSRAGAKPEQPVCGQVAVTPLTVGKVAQAKTKKTQPRKEPTK</sequence>
<evidence type="ECO:0000256" key="1">
    <source>
        <dbReference type="SAM" id="MobiDB-lite"/>
    </source>
</evidence>
<evidence type="ECO:0000313" key="3">
    <source>
        <dbReference type="Proteomes" id="UP000076023"/>
    </source>
</evidence>